<feature type="compositionally biased region" description="Pro residues" evidence="1">
    <location>
        <begin position="1"/>
        <end position="11"/>
    </location>
</feature>
<dbReference type="EMBL" id="JXZB01000004">
    <property type="protein sequence ID" value="KIQ61610.1"/>
    <property type="molecule type" value="Genomic_DNA"/>
</dbReference>
<dbReference type="PATRIC" id="fig|2064.6.peg.4298"/>
<reference evidence="2 3" key="1">
    <citation type="submission" date="2015-02" db="EMBL/GenBank/DDBJ databases">
        <title>Draft genome sequence of Kitasatospora griseola MF730-N6, a bafilomycin, terpentecin and satosporin producer.</title>
        <authorList>
            <person name="Arens J.C."/>
            <person name="Haltli B."/>
            <person name="Kerr R.G."/>
        </authorList>
    </citation>
    <scope>NUCLEOTIDE SEQUENCE [LARGE SCALE GENOMIC DNA]</scope>
    <source>
        <strain evidence="2 3">MF730-N6</strain>
    </source>
</reference>
<dbReference type="InterPro" id="IPR007061">
    <property type="entry name" value="MST-like"/>
</dbReference>
<sequence>MTTEPAPPPQHLSPTWAGPDDRAAPPLLGDERELLTAFLDYHRETFAMKCAGVPAERMSELAVPPSGMSLHGLLRHLTGIEQWWLEIQFAGDESRPLMYYSDDDPDQDFEQLDGDVTEALARWRAQVGISRRIVAEAPSLDATGIQKTTGKPVALRRILLLMLAEYARHNGHADLLRECIDGSTGH</sequence>
<feature type="region of interest" description="Disordered" evidence="1">
    <location>
        <begin position="1"/>
        <end position="25"/>
    </location>
</feature>
<keyword evidence="3" id="KW-1185">Reference proteome</keyword>
<comment type="caution">
    <text evidence="2">The sequence shown here is derived from an EMBL/GenBank/DDBJ whole genome shotgun (WGS) entry which is preliminary data.</text>
</comment>
<evidence type="ECO:0000313" key="3">
    <source>
        <dbReference type="Proteomes" id="UP000032066"/>
    </source>
</evidence>
<gene>
    <name evidence="2" type="ORF">TR51_19985</name>
</gene>
<evidence type="ECO:0000256" key="1">
    <source>
        <dbReference type="SAM" id="MobiDB-lite"/>
    </source>
</evidence>
<dbReference type="OrthoDB" id="4548523at2"/>
<dbReference type="Gene3D" id="1.20.120.450">
    <property type="entry name" value="dinb family like domain"/>
    <property type="match status" value="1"/>
</dbReference>
<proteinExistence type="predicted"/>
<dbReference type="Proteomes" id="UP000032066">
    <property type="component" value="Unassembled WGS sequence"/>
</dbReference>
<dbReference type="STRING" id="2064.TR51_19985"/>
<dbReference type="SUPFAM" id="SSF109854">
    <property type="entry name" value="DinB/YfiT-like putative metalloenzymes"/>
    <property type="match status" value="1"/>
</dbReference>
<dbReference type="RefSeq" id="WP_043913158.1">
    <property type="nucleotide sequence ID" value="NZ_JXZB01000004.1"/>
</dbReference>
<name>A0A0D0N0M8_KITGR</name>
<dbReference type="InterPro" id="IPR034660">
    <property type="entry name" value="DinB/YfiT-like"/>
</dbReference>
<dbReference type="Pfam" id="PF04978">
    <property type="entry name" value="MST"/>
    <property type="match status" value="1"/>
</dbReference>
<evidence type="ECO:0000313" key="2">
    <source>
        <dbReference type="EMBL" id="KIQ61610.1"/>
    </source>
</evidence>
<organism evidence="2 3">
    <name type="scientific">Kitasatospora griseola</name>
    <name type="common">Streptomyces griseolosporeus</name>
    <dbReference type="NCBI Taxonomy" id="2064"/>
    <lineage>
        <taxon>Bacteria</taxon>
        <taxon>Bacillati</taxon>
        <taxon>Actinomycetota</taxon>
        <taxon>Actinomycetes</taxon>
        <taxon>Kitasatosporales</taxon>
        <taxon>Streptomycetaceae</taxon>
        <taxon>Kitasatospora</taxon>
    </lineage>
</organism>
<dbReference type="AlphaFoldDB" id="A0A0D0N0M8"/>
<accession>A0A0D0N0M8</accession>
<protein>
    <submittedName>
        <fullName evidence="2">Mini-circle protein</fullName>
    </submittedName>
</protein>